<protein>
    <submittedName>
        <fullName evidence="2">Uncharacterized protein</fullName>
    </submittedName>
</protein>
<keyword evidence="3" id="KW-1185">Reference proteome</keyword>
<dbReference type="Gene3D" id="3.30.30.10">
    <property type="entry name" value="Knottin, scorpion toxin-like"/>
    <property type="match status" value="1"/>
</dbReference>
<keyword evidence="1" id="KW-0732">Signal</keyword>
<dbReference type="Proteomes" id="UP001642360">
    <property type="component" value="Unassembled WGS sequence"/>
</dbReference>
<dbReference type="AlphaFoldDB" id="A0ABC8T226"/>
<evidence type="ECO:0000313" key="3">
    <source>
        <dbReference type="Proteomes" id="UP001642360"/>
    </source>
</evidence>
<dbReference type="InterPro" id="IPR036574">
    <property type="entry name" value="Scorpion_toxin-like_sf"/>
</dbReference>
<evidence type="ECO:0000313" key="2">
    <source>
        <dbReference type="EMBL" id="CAK9163469.1"/>
    </source>
</evidence>
<feature type="signal peptide" evidence="1">
    <location>
        <begin position="1"/>
        <end position="26"/>
    </location>
</feature>
<feature type="chain" id="PRO_5044789124" evidence="1">
    <location>
        <begin position="27"/>
        <end position="115"/>
    </location>
</feature>
<gene>
    <name evidence="2" type="ORF">ILEXP_LOCUS32515</name>
</gene>
<evidence type="ECO:0000256" key="1">
    <source>
        <dbReference type="SAM" id="SignalP"/>
    </source>
</evidence>
<proteinExistence type="predicted"/>
<comment type="caution">
    <text evidence="2">The sequence shown here is derived from an EMBL/GenBank/DDBJ whole genome shotgun (WGS) entry which is preliminary data.</text>
</comment>
<dbReference type="EMBL" id="CAUOFW020004036">
    <property type="protein sequence ID" value="CAK9163469.1"/>
    <property type="molecule type" value="Genomic_DNA"/>
</dbReference>
<reference evidence="2 3" key="1">
    <citation type="submission" date="2024-02" db="EMBL/GenBank/DDBJ databases">
        <authorList>
            <person name="Vignale AGUSTIN F."/>
            <person name="Sosa J E."/>
            <person name="Modenutti C."/>
        </authorList>
    </citation>
    <scope>NUCLEOTIDE SEQUENCE [LARGE SCALE GENOMIC DNA]</scope>
</reference>
<sequence>MTARKVCAIFFIGFLCIALLLSSGQAAETRVYQGPCSDFPDCNRTCIERKFPEGGKCVKPGRDVIVFEVKLRKRGSIKGLVLISQTAIELALKENFLKVENVLNQAAVRLLLAAA</sequence>
<organism evidence="2 3">
    <name type="scientific">Ilex paraguariensis</name>
    <name type="common">yerba mate</name>
    <dbReference type="NCBI Taxonomy" id="185542"/>
    <lineage>
        <taxon>Eukaryota</taxon>
        <taxon>Viridiplantae</taxon>
        <taxon>Streptophyta</taxon>
        <taxon>Embryophyta</taxon>
        <taxon>Tracheophyta</taxon>
        <taxon>Spermatophyta</taxon>
        <taxon>Magnoliopsida</taxon>
        <taxon>eudicotyledons</taxon>
        <taxon>Gunneridae</taxon>
        <taxon>Pentapetalae</taxon>
        <taxon>asterids</taxon>
        <taxon>campanulids</taxon>
        <taxon>Aquifoliales</taxon>
        <taxon>Aquifoliaceae</taxon>
        <taxon>Ilex</taxon>
    </lineage>
</organism>
<name>A0ABC8T226_9AQUA</name>
<accession>A0ABC8T226</accession>